<dbReference type="Proteomes" id="UP000054321">
    <property type="component" value="Unassembled WGS sequence"/>
</dbReference>
<organism evidence="1 2">
    <name type="scientific">Oidiodendron maius (strain Zn)</name>
    <dbReference type="NCBI Taxonomy" id="913774"/>
    <lineage>
        <taxon>Eukaryota</taxon>
        <taxon>Fungi</taxon>
        <taxon>Dikarya</taxon>
        <taxon>Ascomycota</taxon>
        <taxon>Pezizomycotina</taxon>
        <taxon>Leotiomycetes</taxon>
        <taxon>Leotiomycetes incertae sedis</taxon>
        <taxon>Myxotrichaceae</taxon>
        <taxon>Oidiodendron</taxon>
    </lineage>
</organism>
<evidence type="ECO:0000313" key="2">
    <source>
        <dbReference type="Proteomes" id="UP000054321"/>
    </source>
</evidence>
<dbReference type="STRING" id="913774.A0A0C3H865"/>
<dbReference type="AlphaFoldDB" id="A0A0C3H865"/>
<dbReference type="SUPFAM" id="SSF143744">
    <property type="entry name" value="GlcG-like"/>
    <property type="match status" value="1"/>
</dbReference>
<dbReference type="OrthoDB" id="2209940at2759"/>
<reference evidence="1 2" key="1">
    <citation type="submission" date="2014-04" db="EMBL/GenBank/DDBJ databases">
        <authorList>
            <consortium name="DOE Joint Genome Institute"/>
            <person name="Kuo A."/>
            <person name="Martino E."/>
            <person name="Perotto S."/>
            <person name="Kohler A."/>
            <person name="Nagy L.G."/>
            <person name="Floudas D."/>
            <person name="Copeland A."/>
            <person name="Barry K.W."/>
            <person name="Cichocki N."/>
            <person name="Veneault-Fourrey C."/>
            <person name="LaButti K."/>
            <person name="Lindquist E.A."/>
            <person name="Lipzen A."/>
            <person name="Lundell T."/>
            <person name="Morin E."/>
            <person name="Murat C."/>
            <person name="Sun H."/>
            <person name="Tunlid A."/>
            <person name="Henrissat B."/>
            <person name="Grigoriev I.V."/>
            <person name="Hibbett D.S."/>
            <person name="Martin F."/>
            <person name="Nordberg H.P."/>
            <person name="Cantor M.N."/>
            <person name="Hua S.X."/>
        </authorList>
    </citation>
    <scope>NUCLEOTIDE SEQUENCE [LARGE SCALE GENOMIC DNA]</scope>
    <source>
        <strain evidence="1 2">Zn</strain>
    </source>
</reference>
<dbReference type="InParanoid" id="A0A0C3H865"/>
<proteinExistence type="predicted"/>
<sequence>MAQIVRPIPTPPKDLETIAKIDATLVLSHFNADDAWHLGNALRSRLIAISSPVVINISLANQNQTLFHTCTHSGIMPDNDVWVTRKRKTVLRWGMSTWYMHCKFDGDEVAFRDKYGLGASAGEYAIHGGGVPIRVKGVEGVVAVVVVSGLKQHEDHAVIVDVMQGLYIQKT</sequence>
<dbReference type="PIRSF" id="PIRSF008757">
    <property type="entry name" value="UCP008757"/>
    <property type="match status" value="1"/>
</dbReference>
<name>A0A0C3H865_OIDMZ</name>
<dbReference type="FunCoup" id="A0A0C3H865">
    <property type="interactions" value="27"/>
</dbReference>
<dbReference type="HOGENOM" id="CLU_101036_1_0_1"/>
<gene>
    <name evidence="1" type="ORF">OIDMADRAFT_101427</name>
</gene>
<dbReference type="InterPro" id="IPR010371">
    <property type="entry name" value="YBR137W-like"/>
</dbReference>
<dbReference type="PANTHER" id="PTHR28255">
    <property type="match status" value="1"/>
</dbReference>
<dbReference type="PANTHER" id="PTHR28255:SF1">
    <property type="entry name" value="UPF0303 PROTEIN YBR137W"/>
    <property type="match status" value="1"/>
</dbReference>
<dbReference type="EMBL" id="KN832872">
    <property type="protein sequence ID" value="KIN04431.1"/>
    <property type="molecule type" value="Genomic_DNA"/>
</dbReference>
<evidence type="ECO:0008006" key="3">
    <source>
        <dbReference type="Google" id="ProtNLM"/>
    </source>
</evidence>
<protein>
    <recommendedName>
        <fullName evidence="3">DUF967 domain protein</fullName>
    </recommendedName>
</protein>
<evidence type="ECO:0000313" key="1">
    <source>
        <dbReference type="EMBL" id="KIN04431.1"/>
    </source>
</evidence>
<dbReference type="InterPro" id="IPR005624">
    <property type="entry name" value="PduO/GlcC-like"/>
</dbReference>
<dbReference type="Pfam" id="PF03928">
    <property type="entry name" value="HbpS-like"/>
    <property type="match status" value="1"/>
</dbReference>
<reference evidence="2" key="2">
    <citation type="submission" date="2015-01" db="EMBL/GenBank/DDBJ databases">
        <title>Evolutionary Origins and Diversification of the Mycorrhizal Mutualists.</title>
        <authorList>
            <consortium name="DOE Joint Genome Institute"/>
            <consortium name="Mycorrhizal Genomics Consortium"/>
            <person name="Kohler A."/>
            <person name="Kuo A."/>
            <person name="Nagy L.G."/>
            <person name="Floudas D."/>
            <person name="Copeland A."/>
            <person name="Barry K.W."/>
            <person name="Cichocki N."/>
            <person name="Veneault-Fourrey C."/>
            <person name="LaButti K."/>
            <person name="Lindquist E.A."/>
            <person name="Lipzen A."/>
            <person name="Lundell T."/>
            <person name="Morin E."/>
            <person name="Murat C."/>
            <person name="Riley R."/>
            <person name="Ohm R."/>
            <person name="Sun H."/>
            <person name="Tunlid A."/>
            <person name="Henrissat B."/>
            <person name="Grigoriev I.V."/>
            <person name="Hibbett D.S."/>
            <person name="Martin F."/>
        </authorList>
    </citation>
    <scope>NUCLEOTIDE SEQUENCE [LARGE SCALE GENOMIC DNA]</scope>
    <source>
        <strain evidence="2">Zn</strain>
    </source>
</reference>
<accession>A0A0C3H865</accession>
<dbReference type="InterPro" id="IPR038084">
    <property type="entry name" value="PduO/GlcC-like_sf"/>
</dbReference>
<dbReference type="GO" id="GO:0072380">
    <property type="term" value="C:TRC complex"/>
    <property type="evidence" value="ECO:0007669"/>
    <property type="project" value="TreeGrafter"/>
</dbReference>
<keyword evidence="2" id="KW-1185">Reference proteome</keyword>
<dbReference type="GO" id="GO:0006620">
    <property type="term" value="P:post-translational protein targeting to endoplasmic reticulum membrane"/>
    <property type="evidence" value="ECO:0007669"/>
    <property type="project" value="TreeGrafter"/>
</dbReference>
<dbReference type="Gene3D" id="3.30.450.150">
    <property type="entry name" value="Haem-degrading domain"/>
    <property type="match status" value="1"/>
</dbReference>